<organism evidence="1 2">
    <name type="scientific">Klebsiella michiganensis</name>
    <dbReference type="NCBI Taxonomy" id="1134687"/>
    <lineage>
        <taxon>Bacteria</taxon>
        <taxon>Pseudomonadati</taxon>
        <taxon>Pseudomonadota</taxon>
        <taxon>Gammaproteobacteria</taxon>
        <taxon>Enterobacterales</taxon>
        <taxon>Enterobacteriaceae</taxon>
        <taxon>Klebsiella/Raoultella group</taxon>
        <taxon>Klebsiella</taxon>
    </lineage>
</organism>
<gene>
    <name evidence="1" type="ORF">NCTC11694_00778</name>
</gene>
<name>A0A7H4LU09_9ENTR</name>
<proteinExistence type="predicted"/>
<comment type="caution">
    <text evidence="1">The sequence shown here is derived from an EMBL/GenBank/DDBJ whole genome shotgun (WGS) entry which is preliminary data.</text>
</comment>
<dbReference type="EMBL" id="UGJR01000002">
    <property type="protein sequence ID" value="STR39635.1"/>
    <property type="molecule type" value="Genomic_DNA"/>
</dbReference>
<reference evidence="1 2" key="1">
    <citation type="submission" date="2018-06" db="EMBL/GenBank/DDBJ databases">
        <authorList>
            <consortium name="Pathogen Informatics"/>
            <person name="Doyle S."/>
        </authorList>
    </citation>
    <scope>NUCLEOTIDE SEQUENCE [LARGE SCALE GENOMIC DNA]</scope>
    <source>
        <strain evidence="1 2">NCTC11694</strain>
    </source>
</reference>
<dbReference type="AlphaFoldDB" id="A0A7H4LU09"/>
<dbReference type="Proteomes" id="UP000255050">
    <property type="component" value="Unassembled WGS sequence"/>
</dbReference>
<sequence>MLNNAEMLMTTGKNINIALIGYGFVGKTFHAR</sequence>
<evidence type="ECO:0000313" key="2">
    <source>
        <dbReference type="Proteomes" id="UP000255050"/>
    </source>
</evidence>
<evidence type="ECO:0000313" key="1">
    <source>
        <dbReference type="EMBL" id="STR39635.1"/>
    </source>
</evidence>
<accession>A0A7H4LU09</accession>
<protein>
    <submittedName>
        <fullName evidence="1">Oxidoreductase</fullName>
    </submittedName>
</protein>